<organism evidence="2">
    <name type="scientific">Caenorhabditis brenneri</name>
    <name type="common">Nematode worm</name>
    <dbReference type="NCBI Taxonomy" id="135651"/>
    <lineage>
        <taxon>Eukaryota</taxon>
        <taxon>Metazoa</taxon>
        <taxon>Ecdysozoa</taxon>
        <taxon>Nematoda</taxon>
        <taxon>Chromadorea</taxon>
        <taxon>Rhabditida</taxon>
        <taxon>Rhabditina</taxon>
        <taxon>Rhabditomorpha</taxon>
        <taxon>Rhabditoidea</taxon>
        <taxon>Rhabditidae</taxon>
        <taxon>Peloderinae</taxon>
        <taxon>Caenorhabditis</taxon>
    </lineage>
</organism>
<dbReference type="EMBL" id="GL379815">
    <property type="protein sequence ID" value="EGT45335.1"/>
    <property type="molecule type" value="Genomic_DNA"/>
</dbReference>
<gene>
    <name evidence="1" type="ORF">CAEBREN_13131</name>
</gene>
<proteinExistence type="predicted"/>
<dbReference type="AlphaFoldDB" id="G0MW23"/>
<dbReference type="InParanoid" id="G0MW23"/>
<accession>G0MW23</accession>
<name>G0MW23_CAEBE</name>
<keyword evidence="2" id="KW-1185">Reference proteome</keyword>
<dbReference type="Proteomes" id="UP000008068">
    <property type="component" value="Unassembled WGS sequence"/>
</dbReference>
<dbReference type="HOGENOM" id="CLU_1769700_0_0_1"/>
<evidence type="ECO:0000313" key="2">
    <source>
        <dbReference type="Proteomes" id="UP000008068"/>
    </source>
</evidence>
<evidence type="ECO:0000313" key="1">
    <source>
        <dbReference type="EMBL" id="EGT45335.1"/>
    </source>
</evidence>
<reference evidence="2" key="1">
    <citation type="submission" date="2011-07" db="EMBL/GenBank/DDBJ databases">
        <authorList>
            <consortium name="Caenorhabditis brenneri Sequencing and Analysis Consortium"/>
            <person name="Wilson R.K."/>
        </authorList>
    </citation>
    <scope>NUCLEOTIDE SEQUENCE [LARGE SCALE GENOMIC DNA]</scope>
    <source>
        <strain evidence="2">PB2801</strain>
    </source>
</reference>
<sequence>MVLVVHPLITILNSGRIGGERADWRHMGLEALNRALHDLGVFALRHIGDRWERAGHLEGSVEKDTVLVLSSQLPADFKYTPPIGGFKFKKFVIKGLGQWIMETAYSKFSKKVSYKEYFAKKAVHLRPRGRCTMLSCPLFLIWRAHEG</sequence>
<protein>
    <submittedName>
        <fullName evidence="1">Uncharacterized protein</fullName>
    </submittedName>
</protein>